<name>A0A495FML0_9MICC</name>
<dbReference type="RefSeq" id="WP_167467824.1">
    <property type="nucleotide sequence ID" value="NZ_RBIR01000001.1"/>
</dbReference>
<feature type="transmembrane region" description="Helical" evidence="6">
    <location>
        <begin position="184"/>
        <end position="203"/>
    </location>
</feature>
<keyword evidence="2" id="KW-1003">Cell membrane</keyword>
<keyword evidence="5 6" id="KW-0472">Membrane</keyword>
<dbReference type="GO" id="GO:0022857">
    <property type="term" value="F:transmembrane transporter activity"/>
    <property type="evidence" value="ECO:0007669"/>
    <property type="project" value="InterPro"/>
</dbReference>
<feature type="transmembrane region" description="Helical" evidence="6">
    <location>
        <begin position="238"/>
        <end position="260"/>
    </location>
</feature>
<dbReference type="AlphaFoldDB" id="A0A495FML0"/>
<keyword evidence="4 6" id="KW-1133">Transmembrane helix</keyword>
<evidence type="ECO:0000256" key="6">
    <source>
        <dbReference type="SAM" id="Phobius"/>
    </source>
</evidence>
<feature type="transmembrane region" description="Helical" evidence="6">
    <location>
        <begin position="266"/>
        <end position="291"/>
    </location>
</feature>
<dbReference type="EMBL" id="RBIR01000001">
    <property type="protein sequence ID" value="RKR29977.1"/>
    <property type="molecule type" value="Genomic_DNA"/>
</dbReference>
<evidence type="ECO:0000313" key="8">
    <source>
        <dbReference type="Proteomes" id="UP000276055"/>
    </source>
</evidence>
<comment type="subcellular location">
    <subcellularLocation>
        <location evidence="1">Cell membrane</location>
        <topology evidence="1">Multi-pass membrane protein</topology>
    </subcellularLocation>
</comment>
<evidence type="ECO:0000256" key="1">
    <source>
        <dbReference type="ARBA" id="ARBA00004651"/>
    </source>
</evidence>
<sequence>MTLQNVVSAGTRPPASTPLLRLVAFRKLWIASAFEGIGDEASRVLIPLVAVSMLGAGPLEVGILNALGMSAFLVLGLPIGVWVDRHRRRRLMIIADVVRALVVLSVPAAYLAGAMTMGHLLVCAALISVADVVFTTAHGAFVPSVVGRERISDAHARLQTAASAVAAGSPSVTGALLGVIAAPFVLVTAGISYTLSALSLMSIQANEDMTPPREHERFWPAARAGLSFTIHHPALRGLFLSGMILNAATMVGSAATAVYALTVLGISPAVFAALGTFAALGGLAASFAAPAILNRHGIGKTRILAGIACGPAAALTPLAAVLPWFPALWLGASAFGWAFLVVVTSVAGAGIIPRIAAPHAIGTVMASNRLFVLGVMPVASLAGGALAAWLGVQSVLWIWALLAGGSAIPIAFSPVRTWREFPADLDNQTVQAAG</sequence>
<protein>
    <submittedName>
        <fullName evidence="7">MFS transporter</fullName>
    </submittedName>
</protein>
<dbReference type="InterPro" id="IPR011701">
    <property type="entry name" value="MFS"/>
</dbReference>
<comment type="caution">
    <text evidence="7">The sequence shown here is derived from an EMBL/GenBank/DDBJ whole genome shotgun (WGS) entry which is preliminary data.</text>
</comment>
<gene>
    <name evidence="7" type="ORF">C8D78_0295</name>
</gene>
<dbReference type="Pfam" id="PF07690">
    <property type="entry name" value="MFS_1"/>
    <property type="match status" value="1"/>
</dbReference>
<keyword evidence="3 6" id="KW-0812">Transmembrane</keyword>
<reference evidence="7 8" key="1">
    <citation type="submission" date="2018-10" db="EMBL/GenBank/DDBJ databases">
        <title>Genomic Encyclopedia of Type Strains, Phase IV (KMG-IV): sequencing the most valuable type-strain genomes for metagenomic binning, comparative biology and taxonomic classification.</title>
        <authorList>
            <person name="Goeker M."/>
        </authorList>
    </citation>
    <scope>NUCLEOTIDE SEQUENCE [LARGE SCALE GENOMIC DNA]</scope>
    <source>
        <strain evidence="7 8">DSM 25586</strain>
    </source>
</reference>
<evidence type="ECO:0000256" key="2">
    <source>
        <dbReference type="ARBA" id="ARBA00022475"/>
    </source>
</evidence>
<dbReference type="InterPro" id="IPR036259">
    <property type="entry name" value="MFS_trans_sf"/>
</dbReference>
<dbReference type="CDD" id="cd06173">
    <property type="entry name" value="MFS_MefA_like"/>
    <property type="match status" value="1"/>
</dbReference>
<feature type="transmembrane region" description="Helical" evidence="6">
    <location>
        <begin position="61"/>
        <end position="81"/>
    </location>
</feature>
<dbReference type="GO" id="GO:0005886">
    <property type="term" value="C:plasma membrane"/>
    <property type="evidence" value="ECO:0007669"/>
    <property type="project" value="UniProtKB-SubCell"/>
</dbReference>
<feature type="transmembrane region" description="Helical" evidence="6">
    <location>
        <begin position="93"/>
        <end position="113"/>
    </location>
</feature>
<dbReference type="Proteomes" id="UP000276055">
    <property type="component" value="Unassembled WGS sequence"/>
</dbReference>
<accession>A0A495FML0</accession>
<evidence type="ECO:0000256" key="5">
    <source>
        <dbReference type="ARBA" id="ARBA00023136"/>
    </source>
</evidence>
<evidence type="ECO:0000256" key="3">
    <source>
        <dbReference type="ARBA" id="ARBA00022692"/>
    </source>
</evidence>
<dbReference type="SUPFAM" id="SSF103473">
    <property type="entry name" value="MFS general substrate transporter"/>
    <property type="match status" value="1"/>
</dbReference>
<feature type="transmembrane region" description="Helical" evidence="6">
    <location>
        <begin position="369"/>
        <end position="390"/>
    </location>
</feature>
<evidence type="ECO:0000313" key="7">
    <source>
        <dbReference type="EMBL" id="RKR29977.1"/>
    </source>
</evidence>
<proteinExistence type="predicted"/>
<evidence type="ECO:0000256" key="4">
    <source>
        <dbReference type="ARBA" id="ARBA00022989"/>
    </source>
</evidence>
<feature type="transmembrane region" description="Helical" evidence="6">
    <location>
        <begin position="303"/>
        <end position="325"/>
    </location>
</feature>
<dbReference type="PANTHER" id="PTHR23513:SF6">
    <property type="entry name" value="MAJOR FACILITATOR SUPERFAMILY ASSOCIATED DOMAIN-CONTAINING PROTEIN"/>
    <property type="match status" value="1"/>
</dbReference>
<dbReference type="Gene3D" id="1.20.1250.20">
    <property type="entry name" value="MFS general substrate transporter like domains"/>
    <property type="match status" value="1"/>
</dbReference>
<feature type="transmembrane region" description="Helical" evidence="6">
    <location>
        <begin position="337"/>
        <end position="357"/>
    </location>
</feature>
<organism evidence="7 8">
    <name type="scientific">Arthrobacter oryzae</name>
    <dbReference type="NCBI Taxonomy" id="409290"/>
    <lineage>
        <taxon>Bacteria</taxon>
        <taxon>Bacillati</taxon>
        <taxon>Actinomycetota</taxon>
        <taxon>Actinomycetes</taxon>
        <taxon>Micrococcales</taxon>
        <taxon>Micrococcaceae</taxon>
        <taxon>Arthrobacter</taxon>
    </lineage>
</organism>
<feature type="transmembrane region" description="Helical" evidence="6">
    <location>
        <begin position="396"/>
        <end position="415"/>
    </location>
</feature>
<dbReference type="PANTHER" id="PTHR23513">
    <property type="entry name" value="INTEGRAL MEMBRANE EFFLUX PROTEIN-RELATED"/>
    <property type="match status" value="1"/>
</dbReference>